<evidence type="ECO:0000256" key="6">
    <source>
        <dbReference type="ARBA" id="ARBA00023004"/>
    </source>
</evidence>
<dbReference type="Gene3D" id="3.40.50.10420">
    <property type="entry name" value="NagB/RpiA/CoA transferase-like"/>
    <property type="match status" value="1"/>
</dbReference>
<dbReference type="PANTHER" id="PTHR47153:SF2">
    <property type="entry name" value="LACTATE UTILIZATION PROTEIN B"/>
    <property type="match status" value="1"/>
</dbReference>
<dbReference type="InterPro" id="IPR009051">
    <property type="entry name" value="Helical_ferredxn"/>
</dbReference>
<dbReference type="GO" id="GO:0051539">
    <property type="term" value="F:4 iron, 4 sulfur cluster binding"/>
    <property type="evidence" value="ECO:0007669"/>
    <property type="project" value="UniProtKB-KW"/>
</dbReference>
<gene>
    <name evidence="9" type="ORF">CWE10_09730</name>
</gene>
<keyword evidence="3" id="KW-0479">Metal-binding</keyword>
<dbReference type="InterPro" id="IPR003741">
    <property type="entry name" value="LUD_dom"/>
</dbReference>
<evidence type="ECO:0000256" key="2">
    <source>
        <dbReference type="ARBA" id="ARBA00022485"/>
    </source>
</evidence>
<evidence type="ECO:0000256" key="1">
    <source>
        <dbReference type="ARBA" id="ARBA00022448"/>
    </source>
</evidence>
<dbReference type="Gene3D" id="1.10.1060.10">
    <property type="entry name" value="Alpha-helical ferredoxin"/>
    <property type="match status" value="1"/>
</dbReference>
<comment type="caution">
    <text evidence="9">The sequence shown here is derived from an EMBL/GenBank/DDBJ whole genome shotgun (WGS) entry which is preliminary data.</text>
</comment>
<dbReference type="RefSeq" id="WP_273379511.1">
    <property type="nucleotide sequence ID" value="NZ_PIUK01000083.1"/>
</dbReference>
<dbReference type="SUPFAM" id="SSF100950">
    <property type="entry name" value="NagB/RpiA/CoA transferase-like"/>
    <property type="match status" value="1"/>
</dbReference>
<accession>A0A953I8M5</accession>
<organism evidence="9 10">
    <name type="scientific">Symbiobacterium thermophilum</name>
    <dbReference type="NCBI Taxonomy" id="2734"/>
    <lineage>
        <taxon>Bacteria</taxon>
        <taxon>Bacillati</taxon>
        <taxon>Bacillota</taxon>
        <taxon>Clostridia</taxon>
        <taxon>Eubacteriales</taxon>
        <taxon>Symbiobacteriaceae</taxon>
        <taxon>Symbiobacterium</taxon>
    </lineage>
</organism>
<evidence type="ECO:0000313" key="10">
    <source>
        <dbReference type="Proteomes" id="UP000732377"/>
    </source>
</evidence>
<protein>
    <submittedName>
        <fullName evidence="9">Iron-sulfur cluster-binding protein</fullName>
    </submittedName>
</protein>
<evidence type="ECO:0000256" key="7">
    <source>
        <dbReference type="ARBA" id="ARBA00023014"/>
    </source>
</evidence>
<keyword evidence="5" id="KW-0249">Electron transport</keyword>
<dbReference type="NCBIfam" id="TIGR00273">
    <property type="entry name" value="LutB/LldF family L-lactate oxidation iron-sulfur protein"/>
    <property type="match status" value="1"/>
</dbReference>
<dbReference type="GO" id="GO:0046872">
    <property type="term" value="F:metal ion binding"/>
    <property type="evidence" value="ECO:0007669"/>
    <property type="project" value="UniProtKB-KW"/>
</dbReference>
<sequence>MAGKAVLRQRVARALADDHLRGAVRYTSENLYLKRKAAMADLEALAARGEAIGTFAELRARAQEIKGHTLAFLDGYLKQAADQIRKSGGVVHWARDAAEANQIVLEICHRRGARKLIKSKSMVTEEIRLNHALEAEGLEIVESDLGEYIIQLARETPAHIVIPAIHKTRRQIADLFGAVAGRELATDTRTLAGFARETLRHKFMTADVGVTGANFVVAETGTICLVTNEGNGRLTTSVPPCQITLVGIEKLVPNLEDLAVLMALLPRSATGQKMTTYFNLITGPRRPGEPDGPEELHVIFLDNGRSEILATRYREVLACIRCGACLNACPVYRQLGGHAYGSVYPGPIGTVLTPLLQGLDPWDELLQYCSLCGACTENCPLGIQLHKHIIHLRGEAVARGREHPLMRTALKAVHFAWTRPGVYRLVARGAHLATRPFARRRPDGSAYLDRLPSIAAGWTFSRTLPTPARKPFHRRWAELEREEGAK</sequence>
<name>A0A953I8M5_SYMTR</name>
<dbReference type="PROSITE" id="PS51379">
    <property type="entry name" value="4FE4S_FER_2"/>
    <property type="match status" value="2"/>
</dbReference>
<evidence type="ECO:0000256" key="4">
    <source>
        <dbReference type="ARBA" id="ARBA00022737"/>
    </source>
</evidence>
<keyword evidence="2" id="KW-0004">4Fe-4S</keyword>
<dbReference type="Pfam" id="PF02589">
    <property type="entry name" value="LUD_dom"/>
    <property type="match status" value="1"/>
</dbReference>
<dbReference type="InterPro" id="IPR004452">
    <property type="entry name" value="LutB/LldF"/>
</dbReference>
<dbReference type="InterPro" id="IPR024185">
    <property type="entry name" value="FTHF_cligase-like_sf"/>
</dbReference>
<dbReference type="InterPro" id="IPR037171">
    <property type="entry name" value="NagB/RpiA_transferase-like"/>
</dbReference>
<keyword evidence="7" id="KW-0411">Iron-sulfur</keyword>
<dbReference type="SUPFAM" id="SSF46548">
    <property type="entry name" value="alpha-helical ferredoxin"/>
    <property type="match status" value="1"/>
</dbReference>
<evidence type="ECO:0000256" key="3">
    <source>
        <dbReference type="ARBA" id="ARBA00022723"/>
    </source>
</evidence>
<dbReference type="InterPro" id="IPR017896">
    <property type="entry name" value="4Fe4S_Fe-S-bd"/>
</dbReference>
<keyword evidence="4" id="KW-0677">Repeat</keyword>
<evidence type="ECO:0000313" key="9">
    <source>
        <dbReference type="EMBL" id="MBY6276478.1"/>
    </source>
</evidence>
<reference evidence="9" key="1">
    <citation type="submission" date="2017-11" db="EMBL/GenBank/DDBJ databases">
        <title>Three new genomes from thermophilic consortium.</title>
        <authorList>
            <person name="Quaggio R."/>
            <person name="Amgarten D."/>
            <person name="Setubal J.C."/>
        </authorList>
    </citation>
    <scope>NUCLEOTIDE SEQUENCE</scope>
    <source>
        <strain evidence="9">ZCTH01-B2</strain>
    </source>
</reference>
<dbReference type="PANTHER" id="PTHR47153">
    <property type="entry name" value="LACTATE UTILIZATION PROTEIN B"/>
    <property type="match status" value="1"/>
</dbReference>
<feature type="domain" description="4Fe-4S ferredoxin-type" evidence="8">
    <location>
        <begin position="358"/>
        <end position="388"/>
    </location>
</feature>
<dbReference type="Pfam" id="PF13183">
    <property type="entry name" value="Fer4_8"/>
    <property type="match status" value="1"/>
</dbReference>
<keyword evidence="1" id="KW-0813">Transport</keyword>
<dbReference type="GO" id="GO:0006089">
    <property type="term" value="P:lactate metabolic process"/>
    <property type="evidence" value="ECO:0007669"/>
    <property type="project" value="InterPro"/>
</dbReference>
<evidence type="ECO:0000256" key="5">
    <source>
        <dbReference type="ARBA" id="ARBA00022982"/>
    </source>
</evidence>
<evidence type="ECO:0000259" key="8">
    <source>
        <dbReference type="PROSITE" id="PS51379"/>
    </source>
</evidence>
<dbReference type="AlphaFoldDB" id="A0A953I8M5"/>
<feature type="domain" description="4Fe-4S ferredoxin-type" evidence="8">
    <location>
        <begin position="309"/>
        <end position="331"/>
    </location>
</feature>
<dbReference type="PROSITE" id="PS00198">
    <property type="entry name" value="4FE4S_FER_1"/>
    <property type="match status" value="2"/>
</dbReference>
<dbReference type="InterPro" id="IPR017900">
    <property type="entry name" value="4Fe4S_Fe_S_CS"/>
</dbReference>
<proteinExistence type="predicted"/>
<keyword evidence="6" id="KW-0408">Iron</keyword>
<dbReference type="EMBL" id="PIUK01000083">
    <property type="protein sequence ID" value="MBY6276478.1"/>
    <property type="molecule type" value="Genomic_DNA"/>
</dbReference>
<dbReference type="Proteomes" id="UP000732377">
    <property type="component" value="Unassembled WGS sequence"/>
</dbReference>